<dbReference type="HOGENOM" id="CLU_2670258_0_0_6"/>
<reference evidence="1" key="1">
    <citation type="submission" date="2013-07" db="EMBL/GenBank/DDBJ databases">
        <title>Sub-species coevolution in mutualistic symbiosis.</title>
        <authorList>
            <person name="Murfin K."/>
            <person name="Klassen J."/>
            <person name="Lee M."/>
            <person name="Forst S."/>
            <person name="Stock P."/>
            <person name="Goodrich-Blair H."/>
        </authorList>
    </citation>
    <scope>NUCLEOTIDE SEQUENCE [LARGE SCALE GENOMIC DNA]</scope>
    <source>
        <strain evidence="1">Puntauvense</strain>
    </source>
</reference>
<dbReference type="AlphaFoldDB" id="A0A077NIM3"/>
<proteinExistence type="predicted"/>
<comment type="caution">
    <text evidence="1">The sequence shown here is derived from an EMBL/GenBank/DDBJ whole genome shotgun (WGS) entry which is preliminary data.</text>
</comment>
<name>A0A077NIM3_XENBV</name>
<dbReference type="Proteomes" id="UP000028511">
    <property type="component" value="Unassembled WGS sequence"/>
</dbReference>
<dbReference type="RefSeq" id="WP_038213123.1">
    <property type="nucleotide sequence ID" value="NZ_CAWLWN010000037.1"/>
</dbReference>
<dbReference type="EMBL" id="CBSW010000242">
    <property type="protein sequence ID" value="CDG98604.1"/>
    <property type="molecule type" value="Genomic_DNA"/>
</dbReference>
<organism evidence="1">
    <name type="scientific">Xenorhabdus bovienii str. puntauvense</name>
    <dbReference type="NCBI Taxonomy" id="1398201"/>
    <lineage>
        <taxon>Bacteria</taxon>
        <taxon>Pseudomonadati</taxon>
        <taxon>Pseudomonadota</taxon>
        <taxon>Gammaproteobacteria</taxon>
        <taxon>Enterobacterales</taxon>
        <taxon>Morganellaceae</taxon>
        <taxon>Xenorhabdus</taxon>
    </lineage>
</organism>
<evidence type="ECO:0000313" key="1">
    <source>
        <dbReference type="EMBL" id="CDG98604.1"/>
    </source>
</evidence>
<sequence length="75" mass="8616">MAKIIEQSKATKKRIAFACPSDVKDDFDKAKKELWSYGFTIDLQEDFLKVIKEATIKIKKQLEEIKAKNLNTPAN</sequence>
<protein>
    <submittedName>
        <fullName evidence="1">Uncharacterized protein</fullName>
    </submittedName>
</protein>
<gene>
    <name evidence="1" type="ORF">XBP1_390022</name>
</gene>
<accession>A0A077NIM3</accession>